<dbReference type="AlphaFoldDB" id="A0A914EAS4"/>
<evidence type="ECO:0000256" key="8">
    <source>
        <dbReference type="PROSITE-ProRule" id="PRU00059"/>
    </source>
</evidence>
<feature type="compositionally biased region" description="Low complexity" evidence="10">
    <location>
        <begin position="439"/>
        <end position="448"/>
    </location>
</feature>
<dbReference type="PANTHER" id="PTHR10127">
    <property type="entry name" value="DISCOIDIN, CUB, EGF, LAMININ , AND ZINC METALLOPROTEASE DOMAIN CONTAINING"/>
    <property type="match status" value="1"/>
</dbReference>
<dbReference type="PRINTS" id="PR00480">
    <property type="entry name" value="ASTACIN"/>
</dbReference>
<evidence type="ECO:0000256" key="7">
    <source>
        <dbReference type="ARBA" id="ARBA00023157"/>
    </source>
</evidence>
<dbReference type="Pfam" id="PF01400">
    <property type="entry name" value="Astacin"/>
    <property type="match status" value="1"/>
</dbReference>
<dbReference type="Proteomes" id="UP000887540">
    <property type="component" value="Unplaced"/>
</dbReference>
<keyword evidence="1" id="KW-0245">EGF-like domain</keyword>
<evidence type="ECO:0000259" key="12">
    <source>
        <dbReference type="PROSITE" id="PS50234"/>
    </source>
</evidence>
<evidence type="ECO:0000256" key="10">
    <source>
        <dbReference type="SAM" id="MobiDB-lite"/>
    </source>
</evidence>
<dbReference type="SUPFAM" id="SSF53300">
    <property type="entry name" value="vWA-like"/>
    <property type="match status" value="1"/>
</dbReference>
<dbReference type="SUPFAM" id="SSF55486">
    <property type="entry name" value="Metalloproteases ('zincins'), catalytic domain"/>
    <property type="match status" value="1"/>
</dbReference>
<dbReference type="PROSITE" id="PS51864">
    <property type="entry name" value="ASTACIN"/>
    <property type="match status" value="1"/>
</dbReference>
<dbReference type="EC" id="3.4.24.-" evidence="9"/>
<feature type="domain" description="CUB" evidence="11">
    <location>
        <begin position="147"/>
        <end position="262"/>
    </location>
</feature>
<name>A0A914EAS4_9BILA</name>
<feature type="region of interest" description="Disordered" evidence="10">
    <location>
        <begin position="290"/>
        <end position="392"/>
    </location>
</feature>
<evidence type="ECO:0000313" key="14">
    <source>
        <dbReference type="Proteomes" id="UP000887540"/>
    </source>
</evidence>
<evidence type="ECO:0000259" key="11">
    <source>
        <dbReference type="PROSITE" id="PS01180"/>
    </source>
</evidence>
<comment type="caution">
    <text evidence="8">Lacks conserved residue(s) required for the propagation of feature annotation.</text>
</comment>
<keyword evidence="4 9" id="KW-0378">Hydrolase</keyword>
<dbReference type="PROSITE" id="PS50234">
    <property type="entry name" value="VWFA"/>
    <property type="match status" value="1"/>
</dbReference>
<proteinExistence type="predicted"/>
<keyword evidence="5 9" id="KW-0862">Zinc</keyword>
<evidence type="ECO:0000256" key="4">
    <source>
        <dbReference type="ARBA" id="ARBA00022801"/>
    </source>
</evidence>
<dbReference type="InterPro" id="IPR024079">
    <property type="entry name" value="MetalloPept_cat_dom_sf"/>
</dbReference>
<dbReference type="Gene3D" id="3.40.50.410">
    <property type="entry name" value="von Willebrand factor, type A domain"/>
    <property type="match status" value="1"/>
</dbReference>
<dbReference type="InterPro" id="IPR036465">
    <property type="entry name" value="vWFA_dom_sf"/>
</dbReference>
<dbReference type="InterPro" id="IPR035914">
    <property type="entry name" value="Sperma_CUB_dom_sf"/>
</dbReference>
<evidence type="ECO:0000256" key="9">
    <source>
        <dbReference type="RuleBase" id="RU361183"/>
    </source>
</evidence>
<dbReference type="GO" id="GO:0004222">
    <property type="term" value="F:metalloendopeptidase activity"/>
    <property type="evidence" value="ECO:0007669"/>
    <property type="project" value="UniProtKB-UniRule"/>
</dbReference>
<comment type="cofactor">
    <cofactor evidence="9">
        <name>Zn(2+)</name>
        <dbReference type="ChEBI" id="CHEBI:29105"/>
    </cofactor>
    <text evidence="9">Binds 1 zinc ion per subunit.</text>
</comment>
<feature type="region of interest" description="Disordered" evidence="10">
    <location>
        <begin position="413"/>
        <end position="448"/>
    </location>
</feature>
<dbReference type="SUPFAM" id="SSF49854">
    <property type="entry name" value="Spermadhesin, CUB domain"/>
    <property type="match status" value="1"/>
</dbReference>
<evidence type="ECO:0000256" key="1">
    <source>
        <dbReference type="ARBA" id="ARBA00022536"/>
    </source>
</evidence>
<keyword evidence="14" id="KW-1185">Reference proteome</keyword>
<evidence type="ECO:0000313" key="15">
    <source>
        <dbReference type="WBParaSite" id="ACRNAN_scaffold6730.g24026.t1"/>
    </source>
</evidence>
<dbReference type="InterPro" id="IPR000742">
    <property type="entry name" value="EGF"/>
</dbReference>
<dbReference type="GO" id="GO:0046872">
    <property type="term" value="F:metal ion binding"/>
    <property type="evidence" value="ECO:0007669"/>
    <property type="project" value="UniProtKB-KW"/>
</dbReference>
<feature type="compositionally biased region" description="Basic residues" evidence="10">
    <location>
        <begin position="419"/>
        <end position="430"/>
    </location>
</feature>
<dbReference type="Gene3D" id="3.40.390.10">
    <property type="entry name" value="Collagenase (Catalytic Domain)"/>
    <property type="match status" value="1"/>
</dbReference>
<evidence type="ECO:0000256" key="3">
    <source>
        <dbReference type="ARBA" id="ARBA00022723"/>
    </source>
</evidence>
<reference evidence="15" key="1">
    <citation type="submission" date="2022-11" db="UniProtKB">
        <authorList>
            <consortium name="WormBaseParasite"/>
        </authorList>
    </citation>
    <scope>IDENTIFICATION</scope>
</reference>
<accession>A0A914EAS4</accession>
<evidence type="ECO:0000256" key="6">
    <source>
        <dbReference type="ARBA" id="ARBA00023049"/>
    </source>
</evidence>
<keyword evidence="6 9" id="KW-0482">Metalloprotease</keyword>
<dbReference type="Pfam" id="PF00092">
    <property type="entry name" value="VWA"/>
    <property type="match status" value="1"/>
</dbReference>
<protein>
    <recommendedName>
        <fullName evidence="9">Metalloendopeptidase</fullName>
        <ecNumber evidence="9">3.4.24.-</ecNumber>
    </recommendedName>
</protein>
<feature type="domain" description="Peptidase M12A" evidence="13">
    <location>
        <begin position="1"/>
        <end position="105"/>
    </location>
</feature>
<organism evidence="14 15">
    <name type="scientific">Acrobeloides nanus</name>
    <dbReference type="NCBI Taxonomy" id="290746"/>
    <lineage>
        <taxon>Eukaryota</taxon>
        <taxon>Metazoa</taxon>
        <taxon>Ecdysozoa</taxon>
        <taxon>Nematoda</taxon>
        <taxon>Chromadorea</taxon>
        <taxon>Rhabditida</taxon>
        <taxon>Tylenchina</taxon>
        <taxon>Cephalobomorpha</taxon>
        <taxon>Cephaloboidea</taxon>
        <taxon>Cephalobidae</taxon>
        <taxon>Acrobeloides</taxon>
    </lineage>
</organism>
<dbReference type="PROSITE" id="PS01186">
    <property type="entry name" value="EGF_2"/>
    <property type="match status" value="1"/>
</dbReference>
<dbReference type="PROSITE" id="PS01180">
    <property type="entry name" value="CUB"/>
    <property type="match status" value="1"/>
</dbReference>
<dbReference type="InterPro" id="IPR000859">
    <property type="entry name" value="CUB_dom"/>
</dbReference>
<evidence type="ECO:0000259" key="13">
    <source>
        <dbReference type="PROSITE" id="PS51864"/>
    </source>
</evidence>
<keyword evidence="7" id="KW-1015">Disulfide bond</keyword>
<dbReference type="InterPro" id="IPR002035">
    <property type="entry name" value="VWF_A"/>
</dbReference>
<evidence type="ECO:0000256" key="5">
    <source>
        <dbReference type="ARBA" id="ARBA00022833"/>
    </source>
</evidence>
<dbReference type="WBParaSite" id="ACRNAN_scaffold6730.g24026.t1">
    <property type="protein sequence ID" value="ACRNAN_scaffold6730.g24026.t1"/>
    <property type="gene ID" value="ACRNAN_scaffold6730.g24026"/>
</dbReference>
<evidence type="ECO:0000256" key="2">
    <source>
        <dbReference type="ARBA" id="ARBA00022670"/>
    </source>
</evidence>
<dbReference type="GO" id="GO:0006508">
    <property type="term" value="P:proteolysis"/>
    <property type="evidence" value="ECO:0007669"/>
    <property type="project" value="UniProtKB-KW"/>
</dbReference>
<dbReference type="PROSITE" id="PS00022">
    <property type="entry name" value="EGF_1"/>
    <property type="match status" value="1"/>
</dbReference>
<sequence>MLGVYHQQSRYDRDNFVYVDVSNILAGYEHSYAKYTSTNTNNYQVPYDYGSVMHYAEEGFTANPTQPVMIAYDPLYQNTMGQRTGPSFNDILLVNRHYGCLNQCPTSLVCQNGGFQNPANCTKCICPGGFWGSLCEQRDPGSNPGICGSTVQATCDWQTLNGSAGSNVAQVNTFPGSCWWHIQALQGQQIEIQFQNAGGYCSSGCFYGAVEAKMGKFENVGYRFCCPDDLPNSDLFTDSNLAIIGASSRYLTQRFILTYRIKNGCVTEKTTTFKTTTAIPISTTLPLATTTATPSTTTTTPTPTTTVTQTTAPTTTATVKPSTTAPTTTATQTTAPTTTTTVTLSTTTAPTTTVTQTTAPTTTTTVTPSTTAPTTTATQTIAPTTTTITPSTTTKKHRCKKCCRCQTSESSESSEECSHHRRHRHHRRHSCGCEEEEGSTTTASTTTKQASTTTTTVFTCDKASLDLVFVVDASASIGIYNFNKTLDALIATVANITIGPNDDQS</sequence>
<dbReference type="PANTHER" id="PTHR10127:SF877">
    <property type="entry name" value="ZINC METALLOPROTEINASE NAS-34"/>
    <property type="match status" value="1"/>
</dbReference>
<keyword evidence="2 9" id="KW-0645">Protease</keyword>
<keyword evidence="3 9" id="KW-0479">Metal-binding</keyword>
<feature type="domain" description="VWFA" evidence="12">
    <location>
        <begin position="466"/>
        <end position="505"/>
    </location>
</feature>
<dbReference type="InterPro" id="IPR001506">
    <property type="entry name" value="Peptidase_M12A"/>
</dbReference>